<dbReference type="Gene3D" id="2.60.40.10">
    <property type="entry name" value="Immunoglobulins"/>
    <property type="match status" value="1"/>
</dbReference>
<dbReference type="InterPro" id="IPR013783">
    <property type="entry name" value="Ig-like_fold"/>
</dbReference>
<feature type="domain" description="LamG-like jellyroll fold" evidence="8">
    <location>
        <begin position="143"/>
        <end position="276"/>
    </location>
</feature>
<comment type="subcellular location">
    <subcellularLocation>
        <location evidence="1">Secreted</location>
    </subcellularLocation>
</comment>
<reference evidence="9 10" key="1">
    <citation type="journal article" date="2016" name="Nat. Commun.">
        <title>Thousands of microbial genomes shed light on interconnected biogeochemical processes in an aquifer system.</title>
        <authorList>
            <person name="Anantharaman K."/>
            <person name="Brown C.T."/>
            <person name="Hug L.A."/>
            <person name="Sharon I."/>
            <person name="Castelle C.J."/>
            <person name="Probst A.J."/>
            <person name="Thomas B.C."/>
            <person name="Singh A."/>
            <person name="Wilkins M.J."/>
            <person name="Karaoz U."/>
            <person name="Brodie E.L."/>
            <person name="Williams K.H."/>
            <person name="Hubbard S.S."/>
            <person name="Banfield J.F."/>
        </authorList>
    </citation>
    <scope>NUCLEOTIDE SEQUENCE [LARGE SCALE GENOMIC DNA]</scope>
</reference>
<feature type="signal peptide" evidence="7">
    <location>
        <begin position="1"/>
        <end position="26"/>
    </location>
</feature>
<dbReference type="SMART" id="SM00560">
    <property type="entry name" value="LamGL"/>
    <property type="match status" value="1"/>
</dbReference>
<keyword evidence="2" id="KW-0964">Secreted</keyword>
<protein>
    <recommendedName>
        <fullName evidence="8">LamG-like jellyroll fold domain-containing protein</fullName>
    </recommendedName>
</protein>
<dbReference type="SUPFAM" id="SSF49899">
    <property type="entry name" value="Concanavalin A-like lectins/glucanases"/>
    <property type="match status" value="1"/>
</dbReference>
<comment type="caution">
    <text evidence="9">The sequence shown here is derived from an EMBL/GenBank/DDBJ whole genome shotgun (WGS) entry which is preliminary data.</text>
</comment>
<evidence type="ECO:0000259" key="8">
    <source>
        <dbReference type="SMART" id="SM00560"/>
    </source>
</evidence>
<evidence type="ECO:0000313" key="9">
    <source>
        <dbReference type="EMBL" id="OGH77805.1"/>
    </source>
</evidence>
<dbReference type="EMBL" id="MFQH01000022">
    <property type="protein sequence ID" value="OGH77805.1"/>
    <property type="molecule type" value="Genomic_DNA"/>
</dbReference>
<dbReference type="InterPro" id="IPR059100">
    <property type="entry name" value="TSP3_bac"/>
</dbReference>
<gene>
    <name evidence="9" type="ORF">A2983_00200</name>
</gene>
<evidence type="ECO:0000256" key="2">
    <source>
        <dbReference type="ARBA" id="ARBA00022525"/>
    </source>
</evidence>
<dbReference type="PANTHER" id="PTHR37467">
    <property type="entry name" value="EXPORTED CALCIUM-BINDING GLYCOPROTEIN-RELATED"/>
    <property type="match status" value="1"/>
</dbReference>
<evidence type="ECO:0000256" key="5">
    <source>
        <dbReference type="ARBA" id="ARBA00023157"/>
    </source>
</evidence>
<dbReference type="Pfam" id="PF18884">
    <property type="entry name" value="TSP3_bac"/>
    <property type="match status" value="2"/>
</dbReference>
<proteinExistence type="predicted"/>
<evidence type="ECO:0000256" key="6">
    <source>
        <dbReference type="SAM" id="MobiDB-lite"/>
    </source>
</evidence>
<feature type="chain" id="PRO_5009525685" description="LamG-like jellyroll fold domain-containing protein" evidence="7">
    <location>
        <begin position="27"/>
        <end position="689"/>
    </location>
</feature>
<accession>A0A1F6N1G3</accession>
<dbReference type="InterPro" id="IPR053180">
    <property type="entry name" value="Ca-binding_acidic-repeat"/>
</dbReference>
<feature type="compositionally biased region" description="Basic and acidic residues" evidence="6">
    <location>
        <begin position="608"/>
        <end position="629"/>
    </location>
</feature>
<dbReference type="Proteomes" id="UP000177040">
    <property type="component" value="Unassembled WGS sequence"/>
</dbReference>
<feature type="region of interest" description="Disordered" evidence="6">
    <location>
        <begin position="579"/>
        <end position="629"/>
    </location>
</feature>
<dbReference type="Gene3D" id="2.60.120.200">
    <property type="match status" value="1"/>
</dbReference>
<dbReference type="AlphaFoldDB" id="A0A1F6N1G3"/>
<dbReference type="InterPro" id="IPR014756">
    <property type="entry name" value="Ig_E-set"/>
</dbReference>
<dbReference type="SUPFAM" id="SSF81296">
    <property type="entry name" value="E set domains"/>
    <property type="match status" value="1"/>
</dbReference>
<dbReference type="InterPro" id="IPR013320">
    <property type="entry name" value="ConA-like_dom_sf"/>
</dbReference>
<evidence type="ECO:0000256" key="4">
    <source>
        <dbReference type="ARBA" id="ARBA00022837"/>
    </source>
</evidence>
<evidence type="ECO:0000256" key="1">
    <source>
        <dbReference type="ARBA" id="ARBA00004613"/>
    </source>
</evidence>
<evidence type="ECO:0000256" key="7">
    <source>
        <dbReference type="SAM" id="SignalP"/>
    </source>
</evidence>
<keyword evidence="4" id="KW-0106">Calcium</keyword>
<dbReference type="Pfam" id="PF13385">
    <property type="entry name" value="Laminin_G_3"/>
    <property type="match status" value="1"/>
</dbReference>
<evidence type="ECO:0000256" key="3">
    <source>
        <dbReference type="ARBA" id="ARBA00022729"/>
    </source>
</evidence>
<dbReference type="InterPro" id="IPR006558">
    <property type="entry name" value="LamG-like"/>
</dbReference>
<feature type="compositionally biased region" description="Acidic residues" evidence="6">
    <location>
        <begin position="585"/>
        <end position="594"/>
    </location>
</feature>
<sequence>MKKYLIIFLRLSIFGLTIGFANPVLADTIVSPPVVESVVPLITSVDPMDGAPSNWITILGKNFGSKIGLVEFATDFNNNTRYDADEWVKATIVSCNNTPSWSTNSIVVQVPQKGKNIFNNTAAQFNGTNAHIEIATDATQITNAFTFEAWVKPVDSGAHKTILSKVDPVAKQGYFLALNNLQPAVWLSGLTNPGWHSVTNKIPLNVWSHIVVTFNGSSIRFYINSTLIRSISLSGSLVPLPGKKLWIGMREDFTTINQFRGALDEVALYNKVLTATQISDHYTEAQKVGGGNYSTLVNQSAPLGYWRLGEGSGIIASDSSAKLANGNYVGDVTLRQLGIFGSDIKEPGIGEKSAIRITVSSTLPGTVIDLFDSTVDELGSKPNGDGLFVLNTTERPSVCPVIIISPPPPVEDPPSAKIPGLVNLFFMDIGQRLQLLFTIDPVKDAEKRLEFANSNLELAKIIISATEDPNIQSRANNLIARANTLVTTVNDDAEKWSKGEAVAINNLLENSRLYIETSKELIGSIKDIVSVEQKSGLDDLFIQVAKQTDILAAFIQEKYPAASIQPVITTTFVRPPVIKDQDRDGIDDDQETDFGIESTNFDTDGDGLSDRAEIERYGTDPTKDDTDSDGFRDGLEVLKGFNPNGSGFLPATKPAEAKLKFLNDVKVKTNLSPATLQYINFTLQNYKIQ</sequence>
<organism evidence="9 10">
    <name type="scientific">Candidatus Magasanikbacteria bacterium RIFCSPLOWO2_01_FULL_40_15</name>
    <dbReference type="NCBI Taxonomy" id="1798686"/>
    <lineage>
        <taxon>Bacteria</taxon>
        <taxon>Candidatus Magasanikiibacteriota</taxon>
    </lineage>
</organism>
<evidence type="ECO:0000313" key="10">
    <source>
        <dbReference type="Proteomes" id="UP000177040"/>
    </source>
</evidence>
<name>A0A1F6N1G3_9BACT</name>
<dbReference type="PANTHER" id="PTHR37467:SF1">
    <property type="entry name" value="EXPORTED CALCIUM-BINDING GLYCOPROTEIN"/>
    <property type="match status" value="1"/>
</dbReference>
<keyword evidence="5" id="KW-1015">Disulfide bond</keyword>
<keyword evidence="3 7" id="KW-0732">Signal</keyword>